<comment type="subcellular location">
    <subcellularLocation>
        <location evidence="1">Nucleus</location>
        <location evidence="1">Nucleolus</location>
    </subcellularLocation>
</comment>
<comment type="caution">
    <text evidence="6">The sequence shown here is derived from an EMBL/GenBank/DDBJ whole genome shotgun (WGS) entry which is preliminary data.</text>
</comment>
<keyword evidence="5" id="KW-0539">Nucleus</keyword>
<protein>
    <submittedName>
        <fullName evidence="6">RNA polymerase I associated factor, A49-like protein</fullName>
    </submittedName>
</protein>
<name>A0ABQ7H5R4_DUNSA</name>
<evidence type="ECO:0000256" key="5">
    <source>
        <dbReference type="ARBA" id="ARBA00023242"/>
    </source>
</evidence>
<evidence type="ECO:0000256" key="3">
    <source>
        <dbReference type="ARBA" id="ARBA00022478"/>
    </source>
</evidence>
<dbReference type="InterPro" id="IPR009668">
    <property type="entry name" value="RNA_pol-assoc_fac_A49-like"/>
</dbReference>
<evidence type="ECO:0000256" key="4">
    <source>
        <dbReference type="ARBA" id="ARBA00023163"/>
    </source>
</evidence>
<accession>A0ABQ7H5R4</accession>
<reference evidence="6" key="1">
    <citation type="submission" date="2017-08" db="EMBL/GenBank/DDBJ databases">
        <authorList>
            <person name="Polle J.E."/>
            <person name="Barry K."/>
            <person name="Cushman J."/>
            <person name="Schmutz J."/>
            <person name="Tran D."/>
            <person name="Hathwaick L.T."/>
            <person name="Yim W.C."/>
            <person name="Jenkins J."/>
            <person name="Mckie-Krisberg Z.M."/>
            <person name="Prochnik S."/>
            <person name="Lindquist E."/>
            <person name="Dockter R.B."/>
            <person name="Adam C."/>
            <person name="Molina H."/>
            <person name="Bunkerborg J."/>
            <person name="Jin E."/>
            <person name="Buchheim M."/>
            <person name="Magnuson J."/>
        </authorList>
    </citation>
    <scope>NUCLEOTIDE SEQUENCE</scope>
    <source>
        <strain evidence="6">CCAP 19/18</strain>
    </source>
</reference>
<comment type="similarity">
    <text evidence="2">Belongs to the eukaryotic RPA49/POLR1E RNA polymerase subunit family.</text>
</comment>
<proteinExistence type="inferred from homology"/>
<evidence type="ECO:0000313" key="6">
    <source>
        <dbReference type="EMBL" id="KAF5842188.1"/>
    </source>
</evidence>
<dbReference type="Pfam" id="PF06870">
    <property type="entry name" value="RNA_pol_I_A49"/>
    <property type="match status" value="1"/>
</dbReference>
<keyword evidence="7" id="KW-1185">Reference proteome</keyword>
<evidence type="ECO:0000256" key="1">
    <source>
        <dbReference type="ARBA" id="ARBA00004604"/>
    </source>
</evidence>
<dbReference type="Proteomes" id="UP000815325">
    <property type="component" value="Unassembled WGS sequence"/>
</dbReference>
<evidence type="ECO:0000313" key="7">
    <source>
        <dbReference type="Proteomes" id="UP000815325"/>
    </source>
</evidence>
<keyword evidence="3" id="KW-0240">DNA-directed RNA polymerase</keyword>
<dbReference type="PANTHER" id="PTHR14440">
    <property type="entry name" value="DNA-DIRECTED RNA POLYMERASE I SUBUNIT RPA49"/>
    <property type="match status" value="1"/>
</dbReference>
<evidence type="ECO:0000256" key="2">
    <source>
        <dbReference type="ARBA" id="ARBA00009430"/>
    </source>
</evidence>
<organism evidence="6 7">
    <name type="scientific">Dunaliella salina</name>
    <name type="common">Green alga</name>
    <name type="synonym">Protococcus salinus</name>
    <dbReference type="NCBI Taxonomy" id="3046"/>
    <lineage>
        <taxon>Eukaryota</taxon>
        <taxon>Viridiplantae</taxon>
        <taxon>Chlorophyta</taxon>
        <taxon>core chlorophytes</taxon>
        <taxon>Chlorophyceae</taxon>
        <taxon>CS clade</taxon>
        <taxon>Chlamydomonadales</taxon>
        <taxon>Dunaliellaceae</taxon>
        <taxon>Dunaliella</taxon>
    </lineage>
</organism>
<dbReference type="EMBL" id="MU069467">
    <property type="protein sequence ID" value="KAF5842188.1"/>
    <property type="molecule type" value="Genomic_DNA"/>
</dbReference>
<keyword evidence="4" id="KW-0804">Transcription</keyword>
<sequence length="448" mass="49187">MPKRLKVSVAETQGTAPSVACYFPSGQQQQQQGPSKYAIFETNTGRAKAYTVIGQKENVEYVGDTRGDEYAPGAHPCNYVMGVLDKASGSLQLLPLSSTRVLRMEPRLPGLQYGAAARAGGDEGEVEESREQRLATNKMLVEAFGSTRRRRQLNAREEGTVRVEKLGDSADALQAYMGKVVTDAEAQGFTKDKIMSQVSAARHLPPHNLEACTAWEAYPWDTLVPGDAAGSIRPGRLLKAAQEYEAEKEMREKRKIDPYVLSRLPLLRDPDQRLVKHKAQVLAYLSALLTLKKAQRFIQIDPLGGGLQKKASDLKMSSELLEALLKAFYHYSHRDGRECYEQDKEREALLVAYICVTALLAEPGASLSPASCSALADALKMPVSDLVVRFREVGATSVPSSIKTEDISTEEKQKGAKPARSYTVTLLPDPRKTLGQSLPAIKLPAKRK</sequence>
<gene>
    <name evidence="6" type="ORF">DUNSADRAFT_8875</name>
</gene>